<evidence type="ECO:0000313" key="3">
    <source>
        <dbReference type="Proteomes" id="UP000193986"/>
    </source>
</evidence>
<dbReference type="OrthoDB" id="5514856at2759"/>
<dbReference type="AlphaFoldDB" id="A0A1Y2BLA1"/>
<name>A0A1Y2BLA1_9TREE</name>
<dbReference type="Proteomes" id="UP000193986">
    <property type="component" value="Unassembled WGS sequence"/>
</dbReference>
<protein>
    <recommendedName>
        <fullName evidence="4">TOM core complex subunit Tom6</fullName>
    </recommendedName>
</protein>
<dbReference type="EMBL" id="MCFC01000002">
    <property type="protein sequence ID" value="ORY34885.1"/>
    <property type="molecule type" value="Genomic_DNA"/>
</dbReference>
<dbReference type="InParanoid" id="A0A1Y2BLA1"/>
<gene>
    <name evidence="2" type="ORF">BCR39DRAFT_515372</name>
</gene>
<proteinExistence type="predicted"/>
<evidence type="ECO:0000256" key="1">
    <source>
        <dbReference type="SAM" id="MobiDB-lite"/>
    </source>
</evidence>
<evidence type="ECO:0008006" key="4">
    <source>
        <dbReference type="Google" id="ProtNLM"/>
    </source>
</evidence>
<reference evidence="2 3" key="1">
    <citation type="submission" date="2016-07" db="EMBL/GenBank/DDBJ databases">
        <title>Pervasive Adenine N6-methylation of Active Genes in Fungi.</title>
        <authorList>
            <consortium name="DOE Joint Genome Institute"/>
            <person name="Mondo S.J."/>
            <person name="Dannebaum R.O."/>
            <person name="Kuo R.C."/>
            <person name="Labutti K."/>
            <person name="Haridas S."/>
            <person name="Kuo A."/>
            <person name="Salamov A."/>
            <person name="Ahrendt S.R."/>
            <person name="Lipzen A."/>
            <person name="Sullivan W."/>
            <person name="Andreopoulos W.B."/>
            <person name="Clum A."/>
            <person name="Lindquist E."/>
            <person name="Daum C."/>
            <person name="Ramamoorthy G.K."/>
            <person name="Gryganskyi A."/>
            <person name="Culley D."/>
            <person name="Magnuson J.K."/>
            <person name="James T.Y."/>
            <person name="O'Malley M.A."/>
            <person name="Stajich J.E."/>
            <person name="Spatafora J.W."/>
            <person name="Visel A."/>
            <person name="Grigoriev I.V."/>
        </authorList>
    </citation>
    <scope>NUCLEOTIDE SEQUENCE [LARGE SCALE GENOMIC DNA]</scope>
    <source>
        <strain evidence="2 3">68-887.2</strain>
    </source>
</reference>
<evidence type="ECO:0000313" key="2">
    <source>
        <dbReference type="EMBL" id="ORY34885.1"/>
    </source>
</evidence>
<comment type="caution">
    <text evidence="2">The sequence shown here is derived from an EMBL/GenBank/DDBJ whole genome shotgun (WGS) entry which is preliminary data.</text>
</comment>
<accession>A0A1Y2BLA1</accession>
<feature type="region of interest" description="Disordered" evidence="1">
    <location>
        <begin position="1"/>
        <end position="23"/>
    </location>
</feature>
<organism evidence="2 3">
    <name type="scientific">Naematelia encephala</name>
    <dbReference type="NCBI Taxonomy" id="71784"/>
    <lineage>
        <taxon>Eukaryota</taxon>
        <taxon>Fungi</taxon>
        <taxon>Dikarya</taxon>
        <taxon>Basidiomycota</taxon>
        <taxon>Agaricomycotina</taxon>
        <taxon>Tremellomycetes</taxon>
        <taxon>Tremellales</taxon>
        <taxon>Naemateliaceae</taxon>
        <taxon>Naematelia</taxon>
    </lineage>
</organism>
<keyword evidence="3" id="KW-1185">Reference proteome</keyword>
<sequence>MSAPQQLTPAYLGSSKTPQSSNPLTAFWRSQVIAPEHRADNLVILRAVTVFAVGVAFVRSGLSSALVPIF</sequence>